<gene>
    <name evidence="1" type="ORF">MRATA1EN1_LOCUS27586</name>
</gene>
<evidence type="ECO:0000313" key="1">
    <source>
        <dbReference type="EMBL" id="CAI9178624.1"/>
    </source>
</evidence>
<name>A0ABN8ZY07_RANTA</name>
<dbReference type="EMBL" id="OX459944">
    <property type="protein sequence ID" value="CAI9178624.1"/>
    <property type="molecule type" value="Genomic_DNA"/>
</dbReference>
<proteinExistence type="predicted"/>
<organism evidence="1 2">
    <name type="scientific">Rangifer tarandus platyrhynchus</name>
    <name type="common">Svalbard reindeer</name>
    <dbReference type="NCBI Taxonomy" id="3082113"/>
    <lineage>
        <taxon>Eukaryota</taxon>
        <taxon>Metazoa</taxon>
        <taxon>Chordata</taxon>
        <taxon>Craniata</taxon>
        <taxon>Vertebrata</taxon>
        <taxon>Euteleostomi</taxon>
        <taxon>Mammalia</taxon>
        <taxon>Eutheria</taxon>
        <taxon>Laurasiatheria</taxon>
        <taxon>Artiodactyla</taxon>
        <taxon>Ruminantia</taxon>
        <taxon>Pecora</taxon>
        <taxon>Cervidae</taxon>
        <taxon>Odocoileinae</taxon>
        <taxon>Rangifer</taxon>
    </lineage>
</organism>
<evidence type="ECO:0000313" key="2">
    <source>
        <dbReference type="Proteomes" id="UP001176941"/>
    </source>
</evidence>
<keyword evidence="2" id="KW-1185">Reference proteome</keyword>
<accession>A0ABN8ZY07</accession>
<reference evidence="1" key="1">
    <citation type="submission" date="2023-04" db="EMBL/GenBank/DDBJ databases">
        <authorList>
            <consortium name="ELIXIR-Norway"/>
        </authorList>
    </citation>
    <scope>NUCLEOTIDE SEQUENCE [LARGE SCALE GENOMIC DNA]</scope>
</reference>
<sequence>MYTYVYRRRQWQPTPVLLPGKPHGWRSLVGCSPWGCEESDTTEQLHFEFSLSFIGEGNGNPLQCSCLENPRDRGAWWAAICGVVQSRTRLKRLSSSSSSTPMFIAA</sequence>
<dbReference type="Proteomes" id="UP001176941">
    <property type="component" value="Chromosome 8"/>
</dbReference>
<protein>
    <submittedName>
        <fullName evidence="1">Uncharacterized protein</fullName>
    </submittedName>
</protein>